<accession>A0A437DMK4</accession>
<evidence type="ECO:0000313" key="1">
    <source>
        <dbReference type="EMBL" id="RVE76171.1"/>
    </source>
</evidence>
<reference evidence="1 2" key="2">
    <citation type="submission" date="2019-01" db="EMBL/GenBank/DDBJ databases">
        <title>A chromosome length genome reference of the Java medaka (oryzias javanicus).</title>
        <authorList>
            <person name="Herpin A."/>
            <person name="Takehana Y."/>
            <person name="Naruse K."/>
            <person name="Ansai S."/>
            <person name="Kawaguchi M."/>
        </authorList>
    </citation>
    <scope>NUCLEOTIDE SEQUENCE [LARGE SCALE GENOMIC DNA]</scope>
    <source>
        <strain evidence="1">RS831</strain>
        <tissue evidence="1">Whole body</tissue>
    </source>
</reference>
<proteinExistence type="predicted"/>
<organism evidence="1 2">
    <name type="scientific">Oryzias javanicus</name>
    <name type="common">Javanese ricefish</name>
    <name type="synonym">Aplocheilus javanicus</name>
    <dbReference type="NCBI Taxonomy" id="123683"/>
    <lineage>
        <taxon>Eukaryota</taxon>
        <taxon>Metazoa</taxon>
        <taxon>Chordata</taxon>
        <taxon>Craniata</taxon>
        <taxon>Vertebrata</taxon>
        <taxon>Euteleostomi</taxon>
        <taxon>Actinopterygii</taxon>
        <taxon>Neopterygii</taxon>
        <taxon>Teleostei</taxon>
        <taxon>Neoteleostei</taxon>
        <taxon>Acanthomorphata</taxon>
        <taxon>Ovalentaria</taxon>
        <taxon>Atherinomorphae</taxon>
        <taxon>Beloniformes</taxon>
        <taxon>Adrianichthyidae</taxon>
        <taxon>Oryziinae</taxon>
        <taxon>Oryzias</taxon>
    </lineage>
</organism>
<reference evidence="1 2" key="1">
    <citation type="submission" date="2018-11" db="EMBL/GenBank/DDBJ databases">
        <authorList>
            <person name="Lopez-Roques C."/>
            <person name="Donnadieu C."/>
            <person name="Bouchez O."/>
            <person name="Klopp C."/>
            <person name="Cabau C."/>
            <person name="Zahm M."/>
        </authorList>
    </citation>
    <scope>NUCLEOTIDE SEQUENCE [LARGE SCALE GENOMIC DNA]</scope>
    <source>
        <strain evidence="1">RS831</strain>
        <tissue evidence="1">Whole body</tissue>
    </source>
</reference>
<keyword evidence="2" id="KW-1185">Reference proteome</keyword>
<sequence>MLVKVGQQRELQARCDSTDWWRLAVMAAFGFPQPDLMISSSREFWGDFFPLSFLKDEGLRRTCALKQLQLSSFKNEPCAKKLGTENPVRPGVKDY</sequence>
<gene>
    <name evidence="1" type="ORF">OJAV_G00007610</name>
</gene>
<dbReference type="AlphaFoldDB" id="A0A437DMK4"/>
<protein>
    <submittedName>
        <fullName evidence="1">Uncharacterized protein</fullName>
    </submittedName>
</protein>
<evidence type="ECO:0000313" key="2">
    <source>
        <dbReference type="Proteomes" id="UP000283210"/>
    </source>
</evidence>
<dbReference type="Proteomes" id="UP000283210">
    <property type="component" value="Chromosome 1"/>
</dbReference>
<dbReference type="EMBL" id="CM012437">
    <property type="protein sequence ID" value="RVE76171.1"/>
    <property type="molecule type" value="Genomic_DNA"/>
</dbReference>
<name>A0A437DMK4_ORYJA</name>